<name>A0A5C6NCN1_9TELE</name>
<protein>
    <submittedName>
        <fullName evidence="2">Uncharacterized protein</fullName>
    </submittedName>
</protein>
<feature type="region of interest" description="Disordered" evidence="1">
    <location>
        <begin position="124"/>
        <end position="144"/>
    </location>
</feature>
<evidence type="ECO:0000256" key="1">
    <source>
        <dbReference type="SAM" id="MobiDB-lite"/>
    </source>
</evidence>
<dbReference type="Proteomes" id="UP000324091">
    <property type="component" value="Chromosome 3"/>
</dbReference>
<accession>A0A5C6NCN1</accession>
<gene>
    <name evidence="2" type="ORF">D4764_03G0012290</name>
</gene>
<dbReference type="AlphaFoldDB" id="A0A5C6NCN1"/>
<reference evidence="2 3" key="1">
    <citation type="submission" date="2019-04" db="EMBL/GenBank/DDBJ databases">
        <title>Chromosome genome assembly for Takifugu flavidus.</title>
        <authorList>
            <person name="Xiao S."/>
        </authorList>
    </citation>
    <scope>NUCLEOTIDE SEQUENCE [LARGE SCALE GENOMIC DNA]</scope>
    <source>
        <strain evidence="2">HTHZ2018</strain>
        <tissue evidence="2">Muscle</tissue>
    </source>
</reference>
<evidence type="ECO:0000313" key="2">
    <source>
        <dbReference type="EMBL" id="TWW64221.1"/>
    </source>
</evidence>
<dbReference type="EMBL" id="RHFK02000016">
    <property type="protein sequence ID" value="TWW64221.1"/>
    <property type="molecule type" value="Genomic_DNA"/>
</dbReference>
<feature type="non-terminal residue" evidence="2">
    <location>
        <position position="1"/>
    </location>
</feature>
<keyword evidence="3" id="KW-1185">Reference proteome</keyword>
<proteinExistence type="predicted"/>
<sequence>SGDSHQDDICLSFELLDVDPRTYMNQVNFTSWRRGSRPAKRQKHHPATALATRWQLQHVDSGTQTPNIVNPVPSSVPRWTLKTADRYECETNTTIVNTPGPFHCFDDIRKALTYPSFWIRSRPGRASTACGRSPPSIPRNKGGS</sequence>
<comment type="caution">
    <text evidence="2">The sequence shown here is derived from an EMBL/GenBank/DDBJ whole genome shotgun (WGS) entry which is preliminary data.</text>
</comment>
<organism evidence="2 3">
    <name type="scientific">Takifugu flavidus</name>
    <name type="common">sansaifugu</name>
    <dbReference type="NCBI Taxonomy" id="433684"/>
    <lineage>
        <taxon>Eukaryota</taxon>
        <taxon>Metazoa</taxon>
        <taxon>Chordata</taxon>
        <taxon>Craniata</taxon>
        <taxon>Vertebrata</taxon>
        <taxon>Euteleostomi</taxon>
        <taxon>Actinopterygii</taxon>
        <taxon>Neopterygii</taxon>
        <taxon>Teleostei</taxon>
        <taxon>Neoteleostei</taxon>
        <taxon>Acanthomorphata</taxon>
        <taxon>Eupercaria</taxon>
        <taxon>Tetraodontiformes</taxon>
        <taxon>Tetradontoidea</taxon>
        <taxon>Tetraodontidae</taxon>
        <taxon>Takifugu</taxon>
    </lineage>
</organism>
<evidence type="ECO:0000313" key="3">
    <source>
        <dbReference type="Proteomes" id="UP000324091"/>
    </source>
</evidence>